<feature type="compositionally biased region" description="Basic and acidic residues" evidence="1">
    <location>
        <begin position="227"/>
        <end position="261"/>
    </location>
</feature>
<feature type="compositionally biased region" description="Polar residues" evidence="1">
    <location>
        <begin position="180"/>
        <end position="191"/>
    </location>
</feature>
<evidence type="ECO:0000313" key="2">
    <source>
        <dbReference type="EMBL" id="ARW48138.1"/>
    </source>
</evidence>
<dbReference type="Pfam" id="PF09979">
    <property type="entry name" value="DUF2213"/>
    <property type="match status" value="1"/>
</dbReference>
<protein>
    <recommendedName>
        <fullName evidence="4">DUF2213 domain-containing protein</fullName>
    </recommendedName>
</protein>
<proteinExistence type="predicted"/>
<feature type="region of interest" description="Disordered" evidence="1">
    <location>
        <begin position="173"/>
        <end position="195"/>
    </location>
</feature>
<name>A0A1Y0XYZ9_ACEPA</name>
<gene>
    <name evidence="2" type="ORF">S1001342_01815</name>
</gene>
<evidence type="ECO:0000256" key="1">
    <source>
        <dbReference type="SAM" id="MobiDB-lite"/>
    </source>
</evidence>
<organism evidence="2 3">
    <name type="scientific">Acetobacter pasteurianus subsp. pasteurianus</name>
    <dbReference type="NCBI Taxonomy" id="481145"/>
    <lineage>
        <taxon>Bacteria</taxon>
        <taxon>Pseudomonadati</taxon>
        <taxon>Pseudomonadota</taxon>
        <taxon>Alphaproteobacteria</taxon>
        <taxon>Acetobacterales</taxon>
        <taxon>Acetobacteraceae</taxon>
        <taxon>Acetobacter</taxon>
    </lineage>
</organism>
<dbReference type="PIRSF" id="PIRSF029215">
    <property type="entry name" value="UCP029215"/>
    <property type="match status" value="1"/>
</dbReference>
<dbReference type="AlphaFoldDB" id="A0A1Y0XYZ9"/>
<reference evidence="2 3" key="1">
    <citation type="submission" date="2017-05" db="EMBL/GenBank/DDBJ databases">
        <title>Genome sequence of Acetobacter pasteurianus subsp. pasteurianus strain SRCM101342.</title>
        <authorList>
            <person name="Cho S.H."/>
        </authorList>
    </citation>
    <scope>NUCLEOTIDE SEQUENCE [LARGE SCALE GENOMIC DNA]</scope>
    <source>
        <strain evidence="2 3">SRCM101342</strain>
    </source>
</reference>
<accession>A0A1Y0XYZ9</accession>
<evidence type="ECO:0000313" key="3">
    <source>
        <dbReference type="Proteomes" id="UP000196205"/>
    </source>
</evidence>
<dbReference type="EMBL" id="CP021509">
    <property type="protein sequence ID" value="ARW48138.1"/>
    <property type="molecule type" value="Genomic_DNA"/>
</dbReference>
<sequence>MTEQSVRSTDAMGRLHVARSVLTRECVSGYPGRKLNGWQELGLDPNRTYFVLRPADELEKAVSGFNRIEVLYEHDTVSANDRDNNKVIGTTGSDARMEDGAVVNSLTIWAEPWVSRVQQNIQRELSASYFYDLDITPGVWNGQPYDMIFRNIVPNHVAVVPNGRLGKAAIIEDSAEQQPEENQVATEPNKGQTGGMEPLVTALRAMVPAEDASDDDVKECAEKMVKGLKDKKSAEDEAEAKRKKEEEEEAERKKKAAEDAARHKKPAMDAAEVAQVTAAAIADYDKAMRDVRPLVGDLQMPAMDSVDGMSMGDTIRRKALTLVGVNVQGVHPSAYPALIDMAVKAKSAKPAAPAMDSADAPADIAQRYPDLKRFGV</sequence>
<evidence type="ECO:0008006" key="4">
    <source>
        <dbReference type="Google" id="ProtNLM"/>
    </source>
</evidence>
<dbReference type="RefSeq" id="WP_087651811.1">
    <property type="nucleotide sequence ID" value="NZ_CP021509.1"/>
</dbReference>
<dbReference type="InterPro" id="IPR016913">
    <property type="entry name" value="UCP029215"/>
</dbReference>
<feature type="region of interest" description="Disordered" evidence="1">
    <location>
        <begin position="227"/>
        <end position="269"/>
    </location>
</feature>
<dbReference type="OrthoDB" id="7549700at2"/>
<dbReference type="Proteomes" id="UP000196205">
    <property type="component" value="Chromosome"/>
</dbReference>